<evidence type="ECO:0000256" key="1">
    <source>
        <dbReference type="SAM" id="MobiDB-lite"/>
    </source>
</evidence>
<protein>
    <submittedName>
        <fullName evidence="2">Uncharacterized protein</fullName>
    </submittedName>
</protein>
<comment type="caution">
    <text evidence="2">The sequence shown here is derived from an EMBL/GenBank/DDBJ whole genome shotgun (WGS) entry which is preliminary data.</text>
</comment>
<feature type="region of interest" description="Disordered" evidence="1">
    <location>
        <begin position="87"/>
        <end position="106"/>
    </location>
</feature>
<reference evidence="2" key="1">
    <citation type="submission" date="2020-10" db="EMBL/GenBank/DDBJ databases">
        <title>Unveiling of a novel bifunctional photoreceptor, Dualchrome1, isolated from a cosmopolitan green alga.</title>
        <authorList>
            <person name="Suzuki S."/>
            <person name="Kawachi M."/>
        </authorList>
    </citation>
    <scope>NUCLEOTIDE SEQUENCE</scope>
    <source>
        <strain evidence="2">NIES 2893</strain>
    </source>
</reference>
<evidence type="ECO:0000313" key="2">
    <source>
        <dbReference type="EMBL" id="GHP01578.1"/>
    </source>
</evidence>
<proteinExistence type="predicted"/>
<accession>A0A830H4M5</accession>
<keyword evidence="3" id="KW-1185">Reference proteome</keyword>
<organism evidence="2 3">
    <name type="scientific">Pycnococcus provasolii</name>
    <dbReference type="NCBI Taxonomy" id="41880"/>
    <lineage>
        <taxon>Eukaryota</taxon>
        <taxon>Viridiplantae</taxon>
        <taxon>Chlorophyta</taxon>
        <taxon>Pseudoscourfieldiophyceae</taxon>
        <taxon>Pseudoscourfieldiales</taxon>
        <taxon>Pycnococcaceae</taxon>
        <taxon>Pycnococcus</taxon>
    </lineage>
</organism>
<dbReference type="Proteomes" id="UP000660262">
    <property type="component" value="Unassembled WGS sequence"/>
</dbReference>
<feature type="compositionally biased region" description="Low complexity" evidence="1">
    <location>
        <begin position="195"/>
        <end position="208"/>
    </location>
</feature>
<evidence type="ECO:0000313" key="3">
    <source>
        <dbReference type="Proteomes" id="UP000660262"/>
    </source>
</evidence>
<feature type="region of interest" description="Disordered" evidence="1">
    <location>
        <begin position="181"/>
        <end position="218"/>
    </location>
</feature>
<sequence length="233" mass="25033">MQTRVLRRALHGWARCVALAVHRQAAVAAAHADGDGDESSESLTSLKLAHALLARELAATREELAHRERLWAREAASRQRAEAMMQHGSPMKQGASTAVDAPGTATNASETITPAYAEEMAELREQLTDLKAHLGCTTAPSSSHHELYPEGVEPLDVHALARTVTKDAVSRAREARASIDGNFPSAARSTPHVNLGRLLGTPTPTQLLPDPPQQDDSAPLSVVRNLYAAIERL</sequence>
<dbReference type="EMBL" id="BNJQ01000001">
    <property type="protein sequence ID" value="GHP01578.1"/>
    <property type="molecule type" value="Genomic_DNA"/>
</dbReference>
<name>A0A830H4M5_9CHLO</name>
<gene>
    <name evidence="2" type="ORF">PPROV_000033400</name>
</gene>
<dbReference type="AlphaFoldDB" id="A0A830H4M5"/>